<dbReference type="EMBL" id="CAUYUJ010003113">
    <property type="protein sequence ID" value="CAK0803928.1"/>
    <property type="molecule type" value="Genomic_DNA"/>
</dbReference>
<sequence>MQVSVVASLTGRQLLAVQASPTWGPQDLLRRLPGRAAADDCRRRIFWGATELSSACSLGDLGVTDGARLSLVVSRPLHVLTASGDGAARIWSAPSGECLRTLRGHDGSVLSAAFSPTATRW</sequence>
<dbReference type="InterPro" id="IPR015943">
    <property type="entry name" value="WD40/YVTN_repeat-like_dom_sf"/>
</dbReference>
<dbReference type="SUPFAM" id="SSF50978">
    <property type="entry name" value="WD40 repeat-like"/>
    <property type="match status" value="1"/>
</dbReference>
<comment type="caution">
    <text evidence="1">The sequence shown here is derived from an EMBL/GenBank/DDBJ whole genome shotgun (WGS) entry which is preliminary data.</text>
</comment>
<dbReference type="InterPro" id="IPR001680">
    <property type="entry name" value="WD40_rpt"/>
</dbReference>
<evidence type="ECO:0008006" key="3">
    <source>
        <dbReference type="Google" id="ProtNLM"/>
    </source>
</evidence>
<proteinExistence type="predicted"/>
<reference evidence="1" key="1">
    <citation type="submission" date="2023-10" db="EMBL/GenBank/DDBJ databases">
        <authorList>
            <person name="Chen Y."/>
            <person name="Shah S."/>
            <person name="Dougan E. K."/>
            <person name="Thang M."/>
            <person name="Chan C."/>
        </authorList>
    </citation>
    <scope>NUCLEOTIDE SEQUENCE [LARGE SCALE GENOMIC DNA]</scope>
</reference>
<dbReference type="Proteomes" id="UP001189429">
    <property type="component" value="Unassembled WGS sequence"/>
</dbReference>
<gene>
    <name evidence="1" type="ORF">PCOR1329_LOCUS10891</name>
</gene>
<dbReference type="InterPro" id="IPR036322">
    <property type="entry name" value="WD40_repeat_dom_sf"/>
</dbReference>
<accession>A0ABN9QJI3</accession>
<organism evidence="1 2">
    <name type="scientific">Prorocentrum cordatum</name>
    <dbReference type="NCBI Taxonomy" id="2364126"/>
    <lineage>
        <taxon>Eukaryota</taxon>
        <taxon>Sar</taxon>
        <taxon>Alveolata</taxon>
        <taxon>Dinophyceae</taxon>
        <taxon>Prorocentrales</taxon>
        <taxon>Prorocentraceae</taxon>
        <taxon>Prorocentrum</taxon>
    </lineage>
</organism>
<name>A0ABN9QJI3_9DINO</name>
<evidence type="ECO:0000313" key="1">
    <source>
        <dbReference type="EMBL" id="CAK0803928.1"/>
    </source>
</evidence>
<protein>
    <recommendedName>
        <fullName evidence="3">Ubiquitin-like domain-containing protein</fullName>
    </recommendedName>
</protein>
<dbReference type="Gene3D" id="2.130.10.10">
    <property type="entry name" value="YVTN repeat-like/Quinoprotein amine dehydrogenase"/>
    <property type="match status" value="1"/>
</dbReference>
<evidence type="ECO:0000313" key="2">
    <source>
        <dbReference type="Proteomes" id="UP001189429"/>
    </source>
</evidence>
<dbReference type="Pfam" id="PF00400">
    <property type="entry name" value="WD40"/>
    <property type="match status" value="1"/>
</dbReference>
<keyword evidence="2" id="KW-1185">Reference proteome</keyword>